<dbReference type="RefSeq" id="WP_186961540.1">
    <property type="nucleotide sequence ID" value="NZ_JACOOI010000041.1"/>
</dbReference>
<gene>
    <name evidence="2" type="ORF">H8S77_24125</name>
</gene>
<protein>
    <recommendedName>
        <fullName evidence="4">Outer membrane protein beta-barrel domain-containing protein</fullName>
    </recommendedName>
</protein>
<keyword evidence="1" id="KW-0732">Signal</keyword>
<proteinExistence type="predicted"/>
<dbReference type="InterPro" id="IPR011250">
    <property type="entry name" value="OMP/PagP_B-barrel"/>
</dbReference>
<evidence type="ECO:0000313" key="3">
    <source>
        <dbReference type="Proteomes" id="UP000644010"/>
    </source>
</evidence>
<dbReference type="SUPFAM" id="SSF56925">
    <property type="entry name" value="OMPA-like"/>
    <property type="match status" value="1"/>
</dbReference>
<dbReference type="EMBL" id="JACOOI010000041">
    <property type="protein sequence ID" value="MBC5645966.1"/>
    <property type="molecule type" value="Genomic_DNA"/>
</dbReference>
<comment type="caution">
    <text evidence="2">The sequence shown here is derived from an EMBL/GenBank/DDBJ whole genome shotgun (WGS) entry which is preliminary data.</text>
</comment>
<keyword evidence="3" id="KW-1185">Reference proteome</keyword>
<sequence length="233" mass="26196">MKRYLILFLFCQLTALSALAQELTVEYNVGFGTYKMGNLKEFMENTTPQLQVNNVKVTDNFPGFITHQAKLGVEWKKLHQAGLLLDYMNTVSNKGVSDYSASYNITFRVKGLRLGGFYRFALPDFSESLVRPYLQLSTGVVFNDGKFSEGVEFSNGLDDKASQSLDGANFFIEPAVGAKIRVHKRFALNVNVGYEFDISKKFKYEGQSLTIAPDWSGLRLQGGIIYYIPLTSK</sequence>
<dbReference type="Proteomes" id="UP000644010">
    <property type="component" value="Unassembled WGS sequence"/>
</dbReference>
<dbReference type="Gene3D" id="2.40.160.20">
    <property type="match status" value="1"/>
</dbReference>
<evidence type="ECO:0000256" key="1">
    <source>
        <dbReference type="SAM" id="SignalP"/>
    </source>
</evidence>
<evidence type="ECO:0000313" key="2">
    <source>
        <dbReference type="EMBL" id="MBC5645966.1"/>
    </source>
</evidence>
<organism evidence="2 3">
    <name type="scientific">Parabacteroides segnis</name>
    <dbReference type="NCBI Taxonomy" id="2763058"/>
    <lineage>
        <taxon>Bacteria</taxon>
        <taxon>Pseudomonadati</taxon>
        <taxon>Bacteroidota</taxon>
        <taxon>Bacteroidia</taxon>
        <taxon>Bacteroidales</taxon>
        <taxon>Tannerellaceae</taxon>
        <taxon>Parabacteroides</taxon>
    </lineage>
</organism>
<evidence type="ECO:0008006" key="4">
    <source>
        <dbReference type="Google" id="ProtNLM"/>
    </source>
</evidence>
<feature type="chain" id="PRO_5046383178" description="Outer membrane protein beta-barrel domain-containing protein" evidence="1">
    <location>
        <begin position="21"/>
        <end position="233"/>
    </location>
</feature>
<accession>A0ABR7E9G1</accession>
<name>A0ABR7E9G1_9BACT</name>
<feature type="signal peptide" evidence="1">
    <location>
        <begin position="1"/>
        <end position="20"/>
    </location>
</feature>
<reference evidence="2 3" key="1">
    <citation type="submission" date="2020-08" db="EMBL/GenBank/DDBJ databases">
        <title>Genome public.</title>
        <authorList>
            <person name="Liu C."/>
            <person name="Sun Q."/>
        </authorList>
    </citation>
    <scope>NUCLEOTIDE SEQUENCE [LARGE SCALE GENOMIC DNA]</scope>
    <source>
        <strain evidence="2 3">BX2</strain>
    </source>
</reference>